<gene>
    <name evidence="5" type="ORF">L228DRAFT_213422</name>
</gene>
<dbReference type="PANTHER" id="PTHR43272:SF33">
    <property type="entry name" value="AMP-BINDING DOMAIN-CONTAINING PROTEIN-RELATED"/>
    <property type="match status" value="1"/>
</dbReference>
<organism evidence="5 6">
    <name type="scientific">Xylona heveae (strain CBS 132557 / TC161)</name>
    <dbReference type="NCBI Taxonomy" id="1328760"/>
    <lineage>
        <taxon>Eukaryota</taxon>
        <taxon>Fungi</taxon>
        <taxon>Dikarya</taxon>
        <taxon>Ascomycota</taxon>
        <taxon>Pezizomycotina</taxon>
        <taxon>Xylonomycetes</taxon>
        <taxon>Xylonales</taxon>
        <taxon>Xylonaceae</taxon>
        <taxon>Xylona</taxon>
    </lineage>
</organism>
<dbReference type="Proteomes" id="UP000076632">
    <property type="component" value="Unassembled WGS sequence"/>
</dbReference>
<dbReference type="OrthoDB" id="1700726at2759"/>
<keyword evidence="1" id="KW-0547">Nucleotide-binding</keyword>
<dbReference type="GO" id="GO:0006635">
    <property type="term" value="P:fatty acid beta-oxidation"/>
    <property type="evidence" value="ECO:0007669"/>
    <property type="project" value="EnsemblFungi"/>
</dbReference>
<feature type="domain" description="AMP-dependent synthetase/ligase" evidence="4">
    <location>
        <begin position="65"/>
        <end position="509"/>
    </location>
</feature>
<evidence type="ECO:0000313" key="5">
    <source>
        <dbReference type="EMBL" id="KZF20685.1"/>
    </source>
</evidence>
<dbReference type="STRING" id="1328760.A0A165F844"/>
<reference evidence="5 6" key="1">
    <citation type="journal article" date="2016" name="Fungal Biol.">
        <title>The genome of Xylona heveae provides a window into fungal endophytism.</title>
        <authorList>
            <person name="Gazis R."/>
            <person name="Kuo A."/>
            <person name="Riley R."/>
            <person name="LaButti K."/>
            <person name="Lipzen A."/>
            <person name="Lin J."/>
            <person name="Amirebrahimi M."/>
            <person name="Hesse C.N."/>
            <person name="Spatafora J.W."/>
            <person name="Henrissat B."/>
            <person name="Hainaut M."/>
            <person name="Grigoriev I.V."/>
            <person name="Hibbett D.S."/>
        </authorList>
    </citation>
    <scope>NUCLEOTIDE SEQUENCE [LARGE SCALE GENOMIC DNA]</scope>
    <source>
        <strain evidence="5 6">TC161</strain>
    </source>
</reference>
<dbReference type="EMBL" id="KV407462">
    <property type="protein sequence ID" value="KZF20685.1"/>
    <property type="molecule type" value="Genomic_DNA"/>
</dbReference>
<dbReference type="InterPro" id="IPR020845">
    <property type="entry name" value="AMP-binding_CS"/>
</dbReference>
<dbReference type="OMA" id="KCPIVEH"/>
<sequence>MVLSQQELLDRARSYQIPPPPGTPYSVPVPNSEKPGRSKTFRHWKFQDELLQTFDPALRSMHDMFEASATRQPKSKCLGYRPYDTTKQKFGPYQWIDYETVAKRRADLGVGLVELHKRCGITATKYGVGIWSQNRPEWQITDLACASQSLFTVSIYDTLGPDAAEHIIGHAELVCVVASIPHIPTLLTLKRDLPNFKMIVSLDPLDAGEQAGYSKRAILTALAKNVGLSIFSLEEVESLGQSLGRPFNPPSPEDIITINYTSGTTGKPKGVVLTHANAVAGATNSIIVRNQPGDVLCSYLPLAHIYERVSEQGALGAGGAIGYFHGDILELVHDLKLLQPTIFLSVPRLYNRFATAIRTATIDQPGFKGALSRHIVDTKLATINGPPGKATTRHVIYDRLWGKKVAKAVGLAKTEVMVSGSAPLDPQIQQFLRAVFGSEFKQGYGLTETYAMGMCQTEGDLSAGNCGAVSPTVELCLMDVPDMEYHATDKPNPRGELMVRGPACFREYYKDEGETAKVITEDGWFRTGDVCSVDEMGRFVVIDRVKNVLKLSHGEYVSPERIENVFLANLPILSQAYVHGDSMHPCLVGIFSINPEVFAPYASKILKSHIDPTDMEALLVAGRDARVRRAIVQELDAIAKKNKLNSFEKIRACTLLIDPFTIDNELLTPTLKLKRPQTAKRYRAEIDALYEEALAEQEEKKLTAKL</sequence>
<dbReference type="GO" id="GO:0015910">
    <property type="term" value="P:long-chain fatty acid import into peroxisome"/>
    <property type="evidence" value="ECO:0007669"/>
    <property type="project" value="EnsemblFungi"/>
</dbReference>
<protein>
    <submittedName>
        <fullName evidence="5">Putative AMP-binding enzyme</fullName>
    </submittedName>
</protein>
<evidence type="ECO:0000256" key="1">
    <source>
        <dbReference type="ARBA" id="ARBA00022741"/>
    </source>
</evidence>
<dbReference type="GeneID" id="28895119"/>
<dbReference type="InterPro" id="IPR000873">
    <property type="entry name" value="AMP-dep_synth/lig_dom"/>
</dbReference>
<proteinExistence type="predicted"/>
<keyword evidence="2" id="KW-0067">ATP-binding</keyword>
<dbReference type="SUPFAM" id="SSF56801">
    <property type="entry name" value="Acetyl-CoA synthetase-like"/>
    <property type="match status" value="1"/>
</dbReference>
<dbReference type="InParanoid" id="A0A165F844"/>
<feature type="region of interest" description="Disordered" evidence="3">
    <location>
        <begin position="10"/>
        <end position="38"/>
    </location>
</feature>
<dbReference type="GO" id="GO:0042760">
    <property type="term" value="P:very long-chain fatty acid catabolic process"/>
    <property type="evidence" value="ECO:0007669"/>
    <property type="project" value="EnsemblFungi"/>
</dbReference>
<keyword evidence="6" id="KW-1185">Reference proteome</keyword>
<evidence type="ECO:0000256" key="2">
    <source>
        <dbReference type="ARBA" id="ARBA00022840"/>
    </source>
</evidence>
<dbReference type="GO" id="GO:0016020">
    <property type="term" value="C:membrane"/>
    <property type="evidence" value="ECO:0007669"/>
    <property type="project" value="TreeGrafter"/>
</dbReference>
<dbReference type="GO" id="GO:0005524">
    <property type="term" value="F:ATP binding"/>
    <property type="evidence" value="ECO:0007669"/>
    <property type="project" value="UniProtKB-KW"/>
</dbReference>
<dbReference type="GO" id="GO:0005777">
    <property type="term" value="C:peroxisome"/>
    <property type="evidence" value="ECO:0007669"/>
    <property type="project" value="EnsemblFungi"/>
</dbReference>
<dbReference type="FunCoup" id="A0A165F844">
    <property type="interactions" value="263"/>
</dbReference>
<dbReference type="GO" id="GO:0004467">
    <property type="term" value="F:long-chain fatty acid-CoA ligase activity"/>
    <property type="evidence" value="ECO:0007669"/>
    <property type="project" value="EnsemblFungi"/>
</dbReference>
<evidence type="ECO:0000259" key="4">
    <source>
        <dbReference type="Pfam" id="PF00501"/>
    </source>
</evidence>
<dbReference type="Pfam" id="PF00501">
    <property type="entry name" value="AMP-binding"/>
    <property type="match status" value="1"/>
</dbReference>
<name>A0A165F844_XYLHT</name>
<dbReference type="GO" id="GO:0015916">
    <property type="term" value="P:fatty-acyl-CoA transport"/>
    <property type="evidence" value="ECO:0007669"/>
    <property type="project" value="EnsemblFungi"/>
</dbReference>
<evidence type="ECO:0000256" key="3">
    <source>
        <dbReference type="SAM" id="MobiDB-lite"/>
    </source>
</evidence>
<dbReference type="GO" id="GO:0031956">
    <property type="term" value="F:medium-chain fatty acid-CoA ligase activity"/>
    <property type="evidence" value="ECO:0007669"/>
    <property type="project" value="EnsemblFungi"/>
</dbReference>
<evidence type="ECO:0000313" key="6">
    <source>
        <dbReference type="Proteomes" id="UP000076632"/>
    </source>
</evidence>
<dbReference type="Gene3D" id="3.40.50.12780">
    <property type="entry name" value="N-terminal domain of ligase-like"/>
    <property type="match status" value="1"/>
</dbReference>
<dbReference type="PANTHER" id="PTHR43272">
    <property type="entry name" value="LONG-CHAIN-FATTY-ACID--COA LIGASE"/>
    <property type="match status" value="1"/>
</dbReference>
<dbReference type="InterPro" id="IPR042099">
    <property type="entry name" value="ANL_N_sf"/>
</dbReference>
<accession>A0A165F844</accession>
<dbReference type="RefSeq" id="XP_018186240.1">
    <property type="nucleotide sequence ID" value="XM_018329982.1"/>
</dbReference>
<dbReference type="GO" id="GO:0005783">
    <property type="term" value="C:endoplasmic reticulum"/>
    <property type="evidence" value="ECO:0007669"/>
    <property type="project" value="TreeGrafter"/>
</dbReference>
<dbReference type="GO" id="GO:0031957">
    <property type="term" value="F:very long-chain fatty acid-CoA ligase activity"/>
    <property type="evidence" value="ECO:0007669"/>
    <property type="project" value="EnsemblFungi"/>
</dbReference>
<dbReference type="PROSITE" id="PS00455">
    <property type="entry name" value="AMP_BINDING"/>
    <property type="match status" value="1"/>
</dbReference>
<dbReference type="AlphaFoldDB" id="A0A165F844"/>